<feature type="transmembrane region" description="Helical" evidence="6">
    <location>
        <begin position="338"/>
        <end position="357"/>
    </location>
</feature>
<dbReference type="OrthoDB" id="9776227at2"/>
<evidence type="ECO:0000313" key="7">
    <source>
        <dbReference type="EMBL" id="SME88718.1"/>
    </source>
</evidence>
<dbReference type="Proteomes" id="UP000192907">
    <property type="component" value="Unassembled WGS sequence"/>
</dbReference>
<evidence type="ECO:0000256" key="2">
    <source>
        <dbReference type="ARBA" id="ARBA00022475"/>
    </source>
</evidence>
<feature type="transmembrane region" description="Helical" evidence="6">
    <location>
        <begin position="12"/>
        <end position="32"/>
    </location>
</feature>
<feature type="transmembrane region" description="Helical" evidence="6">
    <location>
        <begin position="309"/>
        <end position="326"/>
    </location>
</feature>
<proteinExistence type="predicted"/>
<dbReference type="PANTHER" id="PTHR33529">
    <property type="entry name" value="SLR0882 PROTEIN-RELATED"/>
    <property type="match status" value="1"/>
</dbReference>
<evidence type="ECO:0000256" key="1">
    <source>
        <dbReference type="ARBA" id="ARBA00004651"/>
    </source>
</evidence>
<evidence type="ECO:0000256" key="3">
    <source>
        <dbReference type="ARBA" id="ARBA00022692"/>
    </source>
</evidence>
<organism evidence="7 8">
    <name type="scientific">Pseudobacteriovorax antillogorgiicola</name>
    <dbReference type="NCBI Taxonomy" id="1513793"/>
    <lineage>
        <taxon>Bacteria</taxon>
        <taxon>Pseudomonadati</taxon>
        <taxon>Bdellovibrionota</taxon>
        <taxon>Oligoflexia</taxon>
        <taxon>Oligoflexales</taxon>
        <taxon>Pseudobacteriovoracaceae</taxon>
        <taxon>Pseudobacteriovorax</taxon>
    </lineage>
</organism>
<dbReference type="InterPro" id="IPR030923">
    <property type="entry name" value="LptG"/>
</dbReference>
<keyword evidence="3 6" id="KW-0812">Transmembrane</keyword>
<gene>
    <name evidence="7" type="ORF">SAMN06296036_101186</name>
</gene>
<dbReference type="InterPro" id="IPR005495">
    <property type="entry name" value="LptG/LptF_permease"/>
</dbReference>
<dbReference type="EMBL" id="FWZT01000001">
    <property type="protein sequence ID" value="SME88718.1"/>
    <property type="molecule type" value="Genomic_DNA"/>
</dbReference>
<keyword evidence="8" id="KW-1185">Reference proteome</keyword>
<accession>A0A1Y6B2W4</accession>
<feature type="transmembrane region" description="Helical" evidence="6">
    <location>
        <begin position="101"/>
        <end position="122"/>
    </location>
</feature>
<dbReference type="PANTHER" id="PTHR33529:SF6">
    <property type="entry name" value="YJGP_YJGQ FAMILY PERMEASE"/>
    <property type="match status" value="1"/>
</dbReference>
<evidence type="ECO:0000256" key="6">
    <source>
        <dbReference type="SAM" id="Phobius"/>
    </source>
</evidence>
<reference evidence="8" key="1">
    <citation type="submission" date="2017-04" db="EMBL/GenBank/DDBJ databases">
        <authorList>
            <person name="Varghese N."/>
            <person name="Submissions S."/>
        </authorList>
    </citation>
    <scope>NUCLEOTIDE SEQUENCE [LARGE SCALE GENOMIC DNA]</scope>
    <source>
        <strain evidence="8">RKEM611</strain>
    </source>
</reference>
<evidence type="ECO:0000256" key="4">
    <source>
        <dbReference type="ARBA" id="ARBA00022989"/>
    </source>
</evidence>
<feature type="transmembrane region" description="Helical" evidence="6">
    <location>
        <begin position="52"/>
        <end position="80"/>
    </location>
</feature>
<evidence type="ECO:0000256" key="5">
    <source>
        <dbReference type="ARBA" id="ARBA00023136"/>
    </source>
</evidence>
<sequence length="362" mass="41063">MTLFLYVLRDFFKFVLGALALCVFLFLLFDFIHKTTRYIPRYDPETKDLIEFYLYQIPNLVIQTLPIASLLASVITMVLLSRTNEITAMRAVGMGPLRIGAPIAVGGMILVLGSFIVGELLLPKTAQRVHDIQEVKIEKGSVNQLAEGARWVRKDGRLFNFKDFDPLTSIMYKVRVIEMGTSFRPKKTIEAETAVYRPESNDWLLSHVKMLYFWPNGTLSYTEEQDFLSLEIPAEPKKLKRERRLPNELSLSELNDIISKGSSSGQDILSYRVDMHVKMAFHFASFVVSLIGLKFGYKSERSMETAKGILLALGIGLSYWFFLNSGRALSKQGEVPPILGAWSANFIVLGLSWLSIIRTRKT</sequence>
<protein>
    <submittedName>
        <fullName evidence="7">LPS export ABC transporter permease LptG</fullName>
    </submittedName>
</protein>
<keyword evidence="2" id="KW-1003">Cell membrane</keyword>
<evidence type="ECO:0000313" key="8">
    <source>
        <dbReference type="Proteomes" id="UP000192907"/>
    </source>
</evidence>
<dbReference type="GO" id="GO:0015920">
    <property type="term" value="P:lipopolysaccharide transport"/>
    <property type="evidence" value="ECO:0007669"/>
    <property type="project" value="TreeGrafter"/>
</dbReference>
<dbReference type="NCBIfam" id="TIGR04408">
    <property type="entry name" value="LptG_lptG"/>
    <property type="match status" value="1"/>
</dbReference>
<dbReference type="STRING" id="1513793.SAMN06296036_101186"/>
<name>A0A1Y6B2W4_9BACT</name>
<dbReference type="GO" id="GO:0055085">
    <property type="term" value="P:transmembrane transport"/>
    <property type="evidence" value="ECO:0007669"/>
    <property type="project" value="InterPro"/>
</dbReference>
<dbReference type="RefSeq" id="WP_132314684.1">
    <property type="nucleotide sequence ID" value="NZ_FWZT01000001.1"/>
</dbReference>
<comment type="subcellular location">
    <subcellularLocation>
        <location evidence="1">Cell membrane</location>
        <topology evidence="1">Multi-pass membrane protein</topology>
    </subcellularLocation>
</comment>
<dbReference type="GO" id="GO:0043190">
    <property type="term" value="C:ATP-binding cassette (ABC) transporter complex"/>
    <property type="evidence" value="ECO:0007669"/>
    <property type="project" value="InterPro"/>
</dbReference>
<dbReference type="Pfam" id="PF03739">
    <property type="entry name" value="LptF_LptG"/>
    <property type="match status" value="1"/>
</dbReference>
<keyword evidence="4 6" id="KW-1133">Transmembrane helix</keyword>
<keyword evidence="5 6" id="KW-0472">Membrane</keyword>
<dbReference type="AlphaFoldDB" id="A0A1Y6B2W4"/>